<name>A0A0U2WVA7_9ENTE</name>
<dbReference type="AlphaFoldDB" id="A0A0U2WVA7"/>
<evidence type="ECO:0000256" key="1">
    <source>
        <dbReference type="ARBA" id="ARBA00022679"/>
    </source>
</evidence>
<dbReference type="SUPFAM" id="SSF55729">
    <property type="entry name" value="Acyl-CoA N-acyltransferases (Nat)"/>
    <property type="match status" value="1"/>
</dbReference>
<dbReference type="EMBL" id="CP013655">
    <property type="protein sequence ID" value="ALS35946.1"/>
    <property type="molecule type" value="Genomic_DNA"/>
</dbReference>
<dbReference type="PROSITE" id="PS51186">
    <property type="entry name" value="GNAT"/>
    <property type="match status" value="1"/>
</dbReference>
<dbReference type="KEGG" id="erx:ATZ35_01875"/>
<dbReference type="STRING" id="118060.ATZ35_01875"/>
<protein>
    <submittedName>
        <fullName evidence="4">Acetyltransferase</fullName>
    </submittedName>
</protein>
<dbReference type="GO" id="GO:0016747">
    <property type="term" value="F:acyltransferase activity, transferring groups other than amino-acyl groups"/>
    <property type="evidence" value="ECO:0007669"/>
    <property type="project" value="InterPro"/>
</dbReference>
<organism evidence="4 5">
    <name type="scientific">Enterococcus rotai</name>
    <dbReference type="NCBI Taxonomy" id="118060"/>
    <lineage>
        <taxon>Bacteria</taxon>
        <taxon>Bacillati</taxon>
        <taxon>Bacillota</taxon>
        <taxon>Bacilli</taxon>
        <taxon>Lactobacillales</taxon>
        <taxon>Enterococcaceae</taxon>
        <taxon>Enterococcus</taxon>
    </lineage>
</organism>
<accession>A0A0U2WVA7</accession>
<keyword evidence="1 4" id="KW-0808">Transferase</keyword>
<dbReference type="InterPro" id="IPR016181">
    <property type="entry name" value="Acyl_CoA_acyltransferase"/>
</dbReference>
<dbReference type="Gene3D" id="3.40.630.30">
    <property type="match status" value="1"/>
</dbReference>
<evidence type="ECO:0000313" key="4">
    <source>
        <dbReference type="EMBL" id="ALS35946.1"/>
    </source>
</evidence>
<sequence length="146" mass="17228">MLTKRKANKEDYRSIIEIWERSVKNTHDFLSEEDFNFYKKIIPENLDSVDLTIWSENDELVGFSGLDHHELVMLFLDPNFIGKRYGSRILTWLVDNEGINRIDVNTQNEQAKKFYLNHGFEIESEDAVDGFGKPYPITHLVRKTKF</sequence>
<dbReference type="Proteomes" id="UP000067523">
    <property type="component" value="Chromosome"/>
</dbReference>
<keyword evidence="2" id="KW-0012">Acyltransferase</keyword>
<evidence type="ECO:0000259" key="3">
    <source>
        <dbReference type="PROSITE" id="PS51186"/>
    </source>
</evidence>
<keyword evidence="5" id="KW-1185">Reference proteome</keyword>
<dbReference type="Pfam" id="PF13508">
    <property type="entry name" value="Acetyltransf_7"/>
    <property type="match status" value="1"/>
</dbReference>
<dbReference type="CDD" id="cd04301">
    <property type="entry name" value="NAT_SF"/>
    <property type="match status" value="1"/>
</dbReference>
<dbReference type="PANTHER" id="PTHR43800">
    <property type="entry name" value="PEPTIDYL-LYSINE N-ACETYLTRANSFERASE YJAB"/>
    <property type="match status" value="1"/>
</dbReference>
<dbReference type="RefSeq" id="WP_208929010.1">
    <property type="nucleotide sequence ID" value="NZ_CP013655.1"/>
</dbReference>
<proteinExistence type="predicted"/>
<evidence type="ECO:0000256" key="2">
    <source>
        <dbReference type="ARBA" id="ARBA00023315"/>
    </source>
</evidence>
<dbReference type="InterPro" id="IPR000182">
    <property type="entry name" value="GNAT_dom"/>
</dbReference>
<dbReference type="PANTHER" id="PTHR43800:SF1">
    <property type="entry name" value="PEPTIDYL-LYSINE N-ACETYLTRANSFERASE YJAB"/>
    <property type="match status" value="1"/>
</dbReference>
<evidence type="ECO:0000313" key="5">
    <source>
        <dbReference type="Proteomes" id="UP000067523"/>
    </source>
</evidence>
<reference evidence="5" key="1">
    <citation type="submission" date="2015-12" db="EMBL/GenBank/DDBJ databases">
        <authorList>
            <person name="Lauer A."/>
            <person name="Humrighouse B."/>
            <person name="Loparev V."/>
            <person name="Shewmaker P.L."/>
            <person name="Whitney A.M."/>
            <person name="McLaughlin R.W."/>
        </authorList>
    </citation>
    <scope>NUCLEOTIDE SEQUENCE [LARGE SCALE GENOMIC DNA]</scope>
    <source>
        <strain evidence="5">LMG 26678</strain>
    </source>
</reference>
<feature type="domain" description="N-acetyltransferase" evidence="3">
    <location>
        <begin position="10"/>
        <end position="146"/>
    </location>
</feature>
<gene>
    <name evidence="4" type="ORF">ATZ35_01875</name>
</gene>